<feature type="compositionally biased region" description="Low complexity" evidence="4">
    <location>
        <begin position="106"/>
        <end position="125"/>
    </location>
</feature>
<evidence type="ECO:0000256" key="2">
    <source>
        <dbReference type="ARBA" id="ARBA00022803"/>
    </source>
</evidence>
<evidence type="ECO:0000313" key="5">
    <source>
        <dbReference type="EMBL" id="ADW04339.1"/>
    </source>
</evidence>
<sequence>MGRRGELAVFRETFARDPEEADFPFLFHVRGNGGVGKSTLVRQWESTAREQPSVVTAYVDDEVHDALEAMEAVSARLGRQGHPLKRFDKQLTTYRQRRHQAESVVAAPQSGPGEPGAAAAGPSPSSTVAAQVGLAGLGALVPGAALFTGAVDPQQVALGADRVRAMLNTRLRSHDDVQLVMNPLTGLAPVFLDDLAEVAEECERVVLFFDVYERTGPVLDTWLRTITFGDEYGSLPVNVQIVLAGQLRLDTRVWGDRLGQVTEVSLEVFSEEEARTLLATHGVTDEPSIELVLRLSGRLPLLVDMLARSDPGGGAATGDPSETAVERFLKWEPDPERREAALACALPLQTDEDIYRAVVPESAAGSYAWLRGLAFVSPQAGRCRYHDVVRAAMLRLQRTRSPARWQQAHTLLADVFRQRRLAVEADLGTDPEDLWKEAVWREHRLNETYHLLCANPRTALADALRESAHAIGLDVATLRRWAQILGGAGLDTDTAALVSWGERLEAAAEQEQPGAVVLTLLLNASELDASGRALAYTVRAEEYRHVGDAGSALADCEAAVALAPDAARPHAGLGETYRVLGRYEESVASCTRAVEIDPGYALAFGSRGDAYRNLGRHDEAFADFGRAIEIDRRYAWAYGSRARVYEALERHEEALADYDRALEIDPLYEWAVGSRAQLFERMGRYEEALADYDRAVEMDPQYAWARAGRAQVHEAMGRHEEALADYDRALDIDPLYEWAVGSRAQLFERMGRYEEALADYDRAVVIDPEYAWALGSRARVKKDMGRPEEAVADYSRAVEILPDYAWAFQGRAQVYAGMGRHDEALADFARALELRPGYGWALGNRGELYEKLGRREDAVADFTRAIEIDPTSDWVLGARARTYLCMGRHEDALADCARTVEIDPRDGWNQMLYGVVLRAAGDAPAAEARFADALRLFTEEGAGAGDAAVNARQGLLVLHCALFDHGAAASVADALIALGPGRNLIEEAVEDLSLLGTLCPEAGPGIEPVTRRLRETLRQG</sequence>
<feature type="repeat" description="TPR" evidence="3">
    <location>
        <begin position="567"/>
        <end position="600"/>
    </location>
</feature>
<feature type="repeat" description="TPR" evidence="3">
    <location>
        <begin position="601"/>
        <end position="634"/>
    </location>
</feature>
<dbReference type="InterPro" id="IPR011990">
    <property type="entry name" value="TPR-like_helical_dom_sf"/>
</dbReference>
<dbReference type="GO" id="GO:0009279">
    <property type="term" value="C:cell outer membrane"/>
    <property type="evidence" value="ECO:0007669"/>
    <property type="project" value="TreeGrafter"/>
</dbReference>
<keyword evidence="1" id="KW-0677">Repeat</keyword>
<dbReference type="OrthoDB" id="9814944at2"/>
<dbReference type="PROSITE" id="PS50293">
    <property type="entry name" value="TPR_REGION"/>
    <property type="match status" value="1"/>
</dbReference>
<proteinExistence type="predicted"/>
<accession>A0A8D3WG74</accession>
<feature type="repeat" description="TPR" evidence="3">
    <location>
        <begin position="839"/>
        <end position="872"/>
    </location>
</feature>
<keyword evidence="2 3" id="KW-0802">TPR repeat</keyword>
<gene>
    <name evidence="5" type="ordered locus">Sfla_2912</name>
</gene>
<organism evidence="5 6">
    <name type="scientific">Streptomyces pratensis (strain ATCC 33331 / IAF-45CD)</name>
    <dbReference type="NCBI Taxonomy" id="591167"/>
    <lineage>
        <taxon>Bacteria</taxon>
        <taxon>Bacillati</taxon>
        <taxon>Actinomycetota</taxon>
        <taxon>Actinomycetes</taxon>
        <taxon>Kitasatosporales</taxon>
        <taxon>Streptomycetaceae</taxon>
        <taxon>Streptomyces</taxon>
    </lineage>
</organism>
<feature type="repeat" description="TPR" evidence="3">
    <location>
        <begin position="635"/>
        <end position="668"/>
    </location>
</feature>
<evidence type="ECO:0000256" key="1">
    <source>
        <dbReference type="ARBA" id="ARBA00022737"/>
    </source>
</evidence>
<dbReference type="KEGG" id="sfa:Sfla_2912"/>
<dbReference type="SMART" id="SM00028">
    <property type="entry name" value="TPR"/>
    <property type="match status" value="11"/>
</dbReference>
<dbReference type="PANTHER" id="PTHR44858">
    <property type="entry name" value="TETRATRICOPEPTIDE REPEAT PROTEIN 6"/>
    <property type="match status" value="1"/>
</dbReference>
<feature type="repeat" description="TPR" evidence="3">
    <location>
        <begin position="805"/>
        <end position="838"/>
    </location>
</feature>
<dbReference type="Proteomes" id="UP000002066">
    <property type="component" value="Chromosome"/>
</dbReference>
<dbReference type="Gene3D" id="1.25.40.10">
    <property type="entry name" value="Tetratricopeptide repeat domain"/>
    <property type="match status" value="5"/>
</dbReference>
<name>A0A8D3WG74_STRFA</name>
<feature type="repeat" description="TPR" evidence="3">
    <location>
        <begin position="703"/>
        <end position="736"/>
    </location>
</feature>
<dbReference type="PROSITE" id="PS50005">
    <property type="entry name" value="TPR"/>
    <property type="match status" value="8"/>
</dbReference>
<feature type="repeat" description="TPR" evidence="3">
    <location>
        <begin position="669"/>
        <end position="702"/>
    </location>
</feature>
<dbReference type="AlphaFoldDB" id="A0A8D3WG74"/>
<protein>
    <submittedName>
        <fullName evidence="5">Tetratricopeptide TPR_1 repeat-containing protein</fullName>
    </submittedName>
</protein>
<dbReference type="InterPro" id="IPR050498">
    <property type="entry name" value="Ycf3"/>
</dbReference>
<dbReference type="PANTHER" id="PTHR44858:SF1">
    <property type="entry name" value="UDP-N-ACETYLGLUCOSAMINE--PEPTIDE N-ACETYLGLUCOSAMINYLTRANSFERASE SPINDLY-RELATED"/>
    <property type="match status" value="1"/>
</dbReference>
<dbReference type="EMBL" id="CP002475">
    <property type="protein sequence ID" value="ADW04339.1"/>
    <property type="molecule type" value="Genomic_DNA"/>
</dbReference>
<reference evidence="5 6" key="1">
    <citation type="submission" date="2011-01" db="EMBL/GenBank/DDBJ databases">
        <title>Complete sequence of chromosome of Streptomyces flavogriseus ATCC 33331.</title>
        <authorList>
            <consortium name="US DOE Joint Genome Institute"/>
            <person name="Lucas S."/>
            <person name="Copeland A."/>
            <person name="Lapidus A."/>
            <person name="Cheng J.-F."/>
            <person name="Goodwin L."/>
            <person name="Pitluck S."/>
            <person name="Davenport K."/>
            <person name="Detter J.C."/>
            <person name="Han C."/>
            <person name="Tapia R."/>
            <person name="Land M."/>
            <person name="Hauser L."/>
            <person name="Kyrpides N."/>
            <person name="Ivanova N."/>
            <person name="Ovchinnikova G."/>
            <person name="Pagani I."/>
            <person name="Brumm P."/>
            <person name="Mead D."/>
            <person name="Woyke T."/>
        </authorList>
    </citation>
    <scope>NUCLEOTIDE SEQUENCE [LARGE SCALE GENOMIC DNA]</scope>
    <source>
        <strain evidence="6">ATCC 33331 / IAF-45CD</strain>
    </source>
</reference>
<feature type="region of interest" description="Disordered" evidence="4">
    <location>
        <begin position="101"/>
        <end position="125"/>
    </location>
</feature>
<dbReference type="Pfam" id="PF13424">
    <property type="entry name" value="TPR_12"/>
    <property type="match status" value="2"/>
</dbReference>
<dbReference type="SUPFAM" id="SSF48452">
    <property type="entry name" value="TPR-like"/>
    <property type="match status" value="3"/>
</dbReference>
<evidence type="ECO:0000313" key="6">
    <source>
        <dbReference type="Proteomes" id="UP000002066"/>
    </source>
</evidence>
<evidence type="ECO:0000256" key="4">
    <source>
        <dbReference type="SAM" id="MobiDB-lite"/>
    </source>
</evidence>
<dbReference type="Pfam" id="PF13432">
    <property type="entry name" value="TPR_16"/>
    <property type="match status" value="3"/>
</dbReference>
<dbReference type="GO" id="GO:0046813">
    <property type="term" value="P:receptor-mediated virion attachment to host cell"/>
    <property type="evidence" value="ECO:0007669"/>
    <property type="project" value="TreeGrafter"/>
</dbReference>
<dbReference type="InterPro" id="IPR019734">
    <property type="entry name" value="TPR_rpt"/>
</dbReference>
<feature type="repeat" description="TPR" evidence="3">
    <location>
        <begin position="737"/>
        <end position="770"/>
    </location>
</feature>
<evidence type="ECO:0000256" key="3">
    <source>
        <dbReference type="PROSITE-ProRule" id="PRU00339"/>
    </source>
</evidence>